<dbReference type="EMBL" id="BARS01045760">
    <property type="protein sequence ID" value="GAG36244.1"/>
    <property type="molecule type" value="Genomic_DNA"/>
</dbReference>
<keyword evidence="6" id="KW-0326">Glycosidase</keyword>
<dbReference type="PANTHER" id="PTHR30620">
    <property type="entry name" value="PERIPLASMIC BETA-GLUCOSIDASE-RELATED"/>
    <property type="match status" value="1"/>
</dbReference>
<evidence type="ECO:0000256" key="5">
    <source>
        <dbReference type="ARBA" id="ARBA00022801"/>
    </source>
</evidence>
<name>X0WZ52_9ZZZZ</name>
<feature type="non-terminal residue" evidence="8">
    <location>
        <position position="247"/>
    </location>
</feature>
<reference evidence="8" key="1">
    <citation type="journal article" date="2014" name="Front. Microbiol.">
        <title>High frequency of phylogenetically diverse reductive dehalogenase-homologous genes in deep subseafloor sedimentary metagenomes.</title>
        <authorList>
            <person name="Kawai M."/>
            <person name="Futagami T."/>
            <person name="Toyoda A."/>
            <person name="Takaki Y."/>
            <person name="Nishi S."/>
            <person name="Hori S."/>
            <person name="Arai W."/>
            <person name="Tsubouchi T."/>
            <person name="Morono Y."/>
            <person name="Uchiyama I."/>
            <person name="Ito T."/>
            <person name="Fujiyama A."/>
            <person name="Inagaki F."/>
            <person name="Takami H."/>
        </authorList>
    </citation>
    <scope>NUCLEOTIDE SEQUENCE</scope>
    <source>
        <strain evidence="8">Expedition CK06-06</strain>
    </source>
</reference>
<evidence type="ECO:0000256" key="3">
    <source>
        <dbReference type="ARBA" id="ARBA00012744"/>
    </source>
</evidence>
<dbReference type="Gene3D" id="3.20.20.300">
    <property type="entry name" value="Glycoside hydrolase, family 3, N-terminal domain"/>
    <property type="match status" value="1"/>
</dbReference>
<dbReference type="InterPro" id="IPR036962">
    <property type="entry name" value="Glyco_hydro_3_N_sf"/>
</dbReference>
<protein>
    <recommendedName>
        <fullName evidence="3">beta-glucosidase</fullName>
        <ecNumber evidence="3">3.2.1.21</ecNumber>
    </recommendedName>
</protein>
<evidence type="ECO:0000256" key="1">
    <source>
        <dbReference type="ARBA" id="ARBA00000448"/>
    </source>
</evidence>
<feature type="domain" description="Glycoside hydrolase family 3 N-terminal" evidence="7">
    <location>
        <begin position="15"/>
        <end position="241"/>
    </location>
</feature>
<gene>
    <name evidence="8" type="ORF">S01H1_68964</name>
</gene>
<dbReference type="PRINTS" id="PR00133">
    <property type="entry name" value="GLHYDRLASE3"/>
</dbReference>
<evidence type="ECO:0000256" key="2">
    <source>
        <dbReference type="ARBA" id="ARBA00005336"/>
    </source>
</evidence>
<dbReference type="InterPro" id="IPR051915">
    <property type="entry name" value="Cellulose_Degrad_GH3"/>
</dbReference>
<evidence type="ECO:0000259" key="7">
    <source>
        <dbReference type="Pfam" id="PF00933"/>
    </source>
</evidence>
<organism evidence="8">
    <name type="scientific">marine sediment metagenome</name>
    <dbReference type="NCBI Taxonomy" id="412755"/>
    <lineage>
        <taxon>unclassified sequences</taxon>
        <taxon>metagenomes</taxon>
        <taxon>ecological metagenomes</taxon>
    </lineage>
</organism>
<dbReference type="EC" id="3.2.1.21" evidence="3"/>
<proteinExistence type="inferred from homology"/>
<evidence type="ECO:0000313" key="8">
    <source>
        <dbReference type="EMBL" id="GAG36244.1"/>
    </source>
</evidence>
<dbReference type="PANTHER" id="PTHR30620:SF16">
    <property type="entry name" value="LYSOSOMAL BETA GLUCOSIDASE"/>
    <property type="match status" value="1"/>
</dbReference>
<dbReference type="Pfam" id="PF00933">
    <property type="entry name" value="Glyco_hydro_3"/>
    <property type="match status" value="1"/>
</dbReference>
<evidence type="ECO:0000256" key="4">
    <source>
        <dbReference type="ARBA" id="ARBA00022729"/>
    </source>
</evidence>
<comment type="catalytic activity">
    <reaction evidence="1">
        <text>Hydrolysis of terminal, non-reducing beta-D-glucosyl residues with release of beta-D-glucose.</text>
        <dbReference type="EC" id="3.2.1.21"/>
    </reaction>
</comment>
<accession>X0WZ52</accession>
<dbReference type="GO" id="GO:0008422">
    <property type="term" value="F:beta-glucosidase activity"/>
    <property type="evidence" value="ECO:0007669"/>
    <property type="project" value="UniProtKB-EC"/>
</dbReference>
<feature type="non-terminal residue" evidence="8">
    <location>
        <position position="1"/>
    </location>
</feature>
<dbReference type="AlphaFoldDB" id="X0WZ52"/>
<sequence length="247" mass="26949">NSFNILNSFDPDILARFNNNAQKIAERMRLGIPITIATDPRHVAENNPGAAIFTPTFSQWPNQLGLAATRDTNLVREFGDIARQEYRSVGITVALHPMADLATEPRWARINGTFGEDAMLSAMMTKAYVLGFQGDSLDGQGVACMTKHFSGGGPQLDGDDPHFAYGKDQAYPGGNFDYHVVPFTEGAFPAKTAQIMPYYGIPTGQTSEDVAFAFNKDIITVLLRDSLGFEGVICTDWGIITDTKMGE</sequence>
<dbReference type="InterPro" id="IPR017853">
    <property type="entry name" value="GH"/>
</dbReference>
<keyword evidence="4" id="KW-0732">Signal</keyword>
<comment type="caution">
    <text evidence="8">The sequence shown here is derived from an EMBL/GenBank/DDBJ whole genome shotgun (WGS) entry which is preliminary data.</text>
</comment>
<dbReference type="SUPFAM" id="SSF51445">
    <property type="entry name" value="(Trans)glycosidases"/>
    <property type="match status" value="1"/>
</dbReference>
<evidence type="ECO:0000256" key="6">
    <source>
        <dbReference type="ARBA" id="ARBA00023295"/>
    </source>
</evidence>
<comment type="similarity">
    <text evidence="2">Belongs to the glycosyl hydrolase 3 family.</text>
</comment>
<keyword evidence="5" id="KW-0378">Hydrolase</keyword>
<dbReference type="InterPro" id="IPR001764">
    <property type="entry name" value="Glyco_hydro_3_N"/>
</dbReference>
<dbReference type="GO" id="GO:0009251">
    <property type="term" value="P:glucan catabolic process"/>
    <property type="evidence" value="ECO:0007669"/>
    <property type="project" value="TreeGrafter"/>
</dbReference>